<feature type="signal peptide" evidence="1">
    <location>
        <begin position="1"/>
        <end position="18"/>
    </location>
</feature>
<dbReference type="RefSeq" id="WP_133465670.1">
    <property type="nucleotide sequence ID" value="NZ_SNWI01000007.1"/>
</dbReference>
<protein>
    <submittedName>
        <fullName evidence="2">6-bladed beta-propeller protein</fullName>
    </submittedName>
</protein>
<dbReference type="Proteomes" id="UP000294848">
    <property type="component" value="Unassembled WGS sequence"/>
</dbReference>
<dbReference type="AlphaFoldDB" id="A0A4R6GVM0"/>
<organism evidence="2 3">
    <name type="scientific">Sunxiuqinia elliptica</name>
    <dbReference type="NCBI Taxonomy" id="655355"/>
    <lineage>
        <taxon>Bacteria</taxon>
        <taxon>Pseudomonadati</taxon>
        <taxon>Bacteroidota</taxon>
        <taxon>Bacteroidia</taxon>
        <taxon>Marinilabiliales</taxon>
        <taxon>Prolixibacteraceae</taxon>
        <taxon>Sunxiuqinia</taxon>
    </lineage>
</organism>
<proteinExistence type="predicted"/>
<feature type="chain" id="PRO_5020471908" evidence="1">
    <location>
        <begin position="19"/>
        <end position="378"/>
    </location>
</feature>
<reference evidence="2 3" key="1">
    <citation type="submission" date="2019-03" db="EMBL/GenBank/DDBJ databases">
        <title>Freshwater and sediment microbial communities from various areas in North America, analyzing microbe dynamics in response to fracking.</title>
        <authorList>
            <person name="Lamendella R."/>
        </authorList>
    </citation>
    <scope>NUCLEOTIDE SEQUENCE [LARGE SCALE GENOMIC DNA]</scope>
    <source>
        <strain evidence="2 3">114D</strain>
    </source>
</reference>
<gene>
    <name evidence="2" type="ORF">DET52_10778</name>
</gene>
<comment type="caution">
    <text evidence="2">The sequence shown here is derived from an EMBL/GenBank/DDBJ whole genome shotgun (WGS) entry which is preliminary data.</text>
</comment>
<dbReference type="Pfam" id="PF17170">
    <property type="entry name" value="DUF5128"/>
    <property type="match status" value="1"/>
</dbReference>
<evidence type="ECO:0000256" key="1">
    <source>
        <dbReference type="SAM" id="SignalP"/>
    </source>
</evidence>
<dbReference type="SUPFAM" id="SSF101898">
    <property type="entry name" value="NHL repeat"/>
    <property type="match status" value="1"/>
</dbReference>
<dbReference type="Gene3D" id="2.120.10.30">
    <property type="entry name" value="TolB, C-terminal domain"/>
    <property type="match status" value="1"/>
</dbReference>
<dbReference type="OrthoDB" id="819585at2"/>
<sequence length="378" mass="44015">MRLLSIFFLLSISLTVSSQNQLTNNKIFTVEKDKSYPKISLDDLEKETFYIPLETSKEVLLDVGAHVYYVSDKEILISNWKRGDVYIFDWNGKIVSRFNQKGGMGYLFINYLAYDEQKQEVFILDRAKKNILVYSKVGVLKRTLKYPANLYLNNIYNFDDEALLVYHQHQYEDLSQRQPYLFISKTDGQIISKANYFIDKVNPTSVATDKALFTTKTSIGNCKFGNEYFLASICSDTISVLNHNQEVSKLFVQSPGIFADSRLVTTVTLNTNDFIILSYYPYDAKRTYRDQLNGKKPPRYVEETNLLFDFKEQKFYECTDFKYAAYNVDIPSNMSVRLIKAYRLKKWLDDGDLEGELKEIAKKVDMNDNPVVQITRFK</sequence>
<name>A0A4R6GVM0_9BACT</name>
<evidence type="ECO:0000313" key="3">
    <source>
        <dbReference type="Proteomes" id="UP000294848"/>
    </source>
</evidence>
<evidence type="ECO:0000313" key="2">
    <source>
        <dbReference type="EMBL" id="TDN98950.1"/>
    </source>
</evidence>
<keyword evidence="1" id="KW-0732">Signal</keyword>
<dbReference type="InterPro" id="IPR011042">
    <property type="entry name" value="6-blade_b-propeller_TolB-like"/>
</dbReference>
<accession>A0A4R6GVM0</accession>
<dbReference type="EMBL" id="SNWI01000007">
    <property type="protein sequence ID" value="TDN98950.1"/>
    <property type="molecule type" value="Genomic_DNA"/>
</dbReference>